<evidence type="ECO:0000313" key="11">
    <source>
        <dbReference type="Proteomes" id="UP000036987"/>
    </source>
</evidence>
<dbReference type="GO" id="GO:0010833">
    <property type="term" value="P:telomere maintenance via telomere lengthening"/>
    <property type="evidence" value="ECO:0000318"/>
    <property type="project" value="GO_Central"/>
</dbReference>
<dbReference type="OrthoDB" id="2314520at2759"/>
<proteinExistence type="inferred from homology"/>
<name>A0A0K9P7N6_ZOSMR</name>
<organism evidence="10 11">
    <name type="scientific">Zostera marina</name>
    <name type="common">Eelgrass</name>
    <dbReference type="NCBI Taxonomy" id="29655"/>
    <lineage>
        <taxon>Eukaryota</taxon>
        <taxon>Viridiplantae</taxon>
        <taxon>Streptophyta</taxon>
        <taxon>Embryophyta</taxon>
        <taxon>Tracheophyta</taxon>
        <taxon>Spermatophyta</taxon>
        <taxon>Magnoliopsida</taxon>
        <taxon>Liliopsida</taxon>
        <taxon>Zosteraceae</taxon>
        <taxon>Zostera</taxon>
    </lineage>
</organism>
<dbReference type="Proteomes" id="UP000036987">
    <property type="component" value="Unassembled WGS sequence"/>
</dbReference>
<dbReference type="GO" id="GO:1990879">
    <property type="term" value="C:CST complex"/>
    <property type="evidence" value="ECO:0000318"/>
    <property type="project" value="GO_Central"/>
</dbReference>
<keyword evidence="6" id="KW-0779">Telomere</keyword>
<dbReference type="PANTHER" id="PTHR14865">
    <property type="entry name" value="CST COMPLEX SUBUNIT CTC1"/>
    <property type="match status" value="1"/>
</dbReference>
<evidence type="ECO:0000256" key="8">
    <source>
        <dbReference type="ARBA" id="ARBA00023242"/>
    </source>
</evidence>
<dbReference type="EMBL" id="LFYR01001077">
    <property type="protein sequence ID" value="KMZ65028.1"/>
    <property type="molecule type" value="Genomic_DNA"/>
</dbReference>
<evidence type="ECO:0000256" key="3">
    <source>
        <dbReference type="ARBA" id="ARBA00006332"/>
    </source>
</evidence>
<evidence type="ECO:0000256" key="5">
    <source>
        <dbReference type="ARBA" id="ARBA00022454"/>
    </source>
</evidence>
<protein>
    <recommendedName>
        <fullName evidence="4">CST complex subunit CTC1</fullName>
    </recommendedName>
</protein>
<gene>
    <name evidence="10" type="ORF">ZOSMA_33G00590</name>
</gene>
<comment type="subcellular location">
    <subcellularLocation>
        <location evidence="2">Chromosome</location>
        <location evidence="2">Telomere</location>
    </subcellularLocation>
    <subcellularLocation>
        <location evidence="1">Nucleus</location>
    </subcellularLocation>
</comment>
<feature type="compositionally biased region" description="Low complexity" evidence="9">
    <location>
        <begin position="52"/>
        <end position="61"/>
    </location>
</feature>
<dbReference type="OMA" id="IILNACW"/>
<reference evidence="11" key="1">
    <citation type="journal article" date="2016" name="Nature">
        <title>The genome of the seagrass Zostera marina reveals angiosperm adaptation to the sea.</title>
        <authorList>
            <person name="Olsen J.L."/>
            <person name="Rouze P."/>
            <person name="Verhelst B."/>
            <person name="Lin Y.-C."/>
            <person name="Bayer T."/>
            <person name="Collen J."/>
            <person name="Dattolo E."/>
            <person name="De Paoli E."/>
            <person name="Dittami S."/>
            <person name="Maumus F."/>
            <person name="Michel G."/>
            <person name="Kersting A."/>
            <person name="Lauritano C."/>
            <person name="Lohaus R."/>
            <person name="Toepel M."/>
            <person name="Tonon T."/>
            <person name="Vanneste K."/>
            <person name="Amirebrahimi M."/>
            <person name="Brakel J."/>
            <person name="Bostroem C."/>
            <person name="Chovatia M."/>
            <person name="Grimwood J."/>
            <person name="Jenkins J.W."/>
            <person name="Jueterbock A."/>
            <person name="Mraz A."/>
            <person name="Stam W.T."/>
            <person name="Tice H."/>
            <person name="Bornberg-Bauer E."/>
            <person name="Green P.J."/>
            <person name="Pearson G.A."/>
            <person name="Procaccini G."/>
            <person name="Duarte C.M."/>
            <person name="Schmutz J."/>
            <person name="Reusch T.B.H."/>
            <person name="Van de Peer Y."/>
        </authorList>
    </citation>
    <scope>NUCLEOTIDE SEQUENCE [LARGE SCALE GENOMIC DNA]</scope>
    <source>
        <strain evidence="11">cv. Finnish</strain>
    </source>
</reference>
<evidence type="ECO:0000256" key="6">
    <source>
        <dbReference type="ARBA" id="ARBA00022895"/>
    </source>
</evidence>
<evidence type="ECO:0000256" key="2">
    <source>
        <dbReference type="ARBA" id="ARBA00004574"/>
    </source>
</evidence>
<dbReference type="InterPro" id="IPR028262">
    <property type="entry name" value="CTC1_plant"/>
</dbReference>
<keyword evidence="7" id="KW-0238">DNA-binding</keyword>
<evidence type="ECO:0000256" key="9">
    <source>
        <dbReference type="SAM" id="MobiDB-lite"/>
    </source>
</evidence>
<evidence type="ECO:0000256" key="1">
    <source>
        <dbReference type="ARBA" id="ARBA00004123"/>
    </source>
</evidence>
<dbReference type="PANTHER" id="PTHR14865:SF2">
    <property type="entry name" value="CST COMPLEX SUBUNIT CTC1"/>
    <property type="match status" value="1"/>
</dbReference>
<dbReference type="Pfam" id="PF15491">
    <property type="entry name" value="CTC1_2"/>
    <property type="match status" value="1"/>
</dbReference>
<accession>A0A0K9P7N6</accession>
<evidence type="ECO:0000313" key="10">
    <source>
        <dbReference type="EMBL" id="KMZ65028.1"/>
    </source>
</evidence>
<keyword evidence="11" id="KW-1185">Reference proteome</keyword>
<comment type="caution">
    <text evidence="10">The sequence shown here is derived from an EMBL/GenBank/DDBJ whole genome shotgun (WGS) entry which is preliminary data.</text>
</comment>
<comment type="similarity">
    <text evidence="3">Belongs to the CTC1 family.</text>
</comment>
<keyword evidence="5" id="KW-0158">Chromosome</keyword>
<evidence type="ECO:0000256" key="7">
    <source>
        <dbReference type="ARBA" id="ARBA00023125"/>
    </source>
</evidence>
<dbReference type="InterPro" id="IPR042617">
    <property type="entry name" value="CTC1-like"/>
</dbReference>
<dbReference type="GO" id="GO:0042162">
    <property type="term" value="F:telomeric DNA binding"/>
    <property type="evidence" value="ECO:0000318"/>
    <property type="project" value="GO_Central"/>
</dbReference>
<sequence>MDPTRILSLSDLLSHSHPLTGAAFLQSARHISPLLPPPLKRHKPNPNPPLPSSSSTTTTPFRTLTPLPHPVVLVGSIHLPTLESRCPCGSLLNSCLLFSDGTSKVCCDLLEFDIGVIGKKVRILGWNFVPFKNGNGGVLEIIRWEFLEVGVEDCVDQKVVCCSSSFVRGMVKSVSPVFEVPCNQAKCGSSSSSVGKESVGFIAELGACVCAICRKGMRQKDRSFDGDLDRHCFSKNVFVYFCASSFSWHPVVVKLVGRVIEVLDLKKRNVFVGEKEPYMMFVGRDKTVVSRCWFLVPSVSAIKRNDVQGLNELVAYTGVVTGIYMKGMVVELDEKAWLLLTDPLLVMPHSVRVGALISVKNVYMVSSNLSWIKVILLGGCTKTTLDIKSFSLFDSRSTIVVHNQSLLGKFINSLIFSARFWVLLLVSCFTKKFLGLFSDKDILGSKRKKGLAQIYAMSRLPPCVFRCRNGIFMEFCKHDDYGCGNLQEYPSLELVVPLSDFFNNCQEIRMSILLRREDGSDAYFIKNNVNTLFCEGHYYDRLVRQFISSKDLGVILIGSLRNSSSTGRMQLFDQTGSIDVVIPDLPLDIDVNNIYQVQDYTLVIEGMPVQKKFMSSYGNGFLSCRSIFQHPLIKDELNGLTVYLQFSLKCLICLDLFFCIPVVRNNTFLERNVAFHLLFLTHKFPVFHKDDQVNSDISSALAEASILPYDLIIVEENRDGDSHCVEFSSSGTNADWCARRWWHENSCSTHVSCKPSSTHSMHINGNYEMKSSRIPCILSLGSTSFHGFLVPRNLFCENNKRTVISVAGQSAKKLMLEFLADAHNNYQLMHVGAYYILKERIQSHTACHPEYAKSGKITIVSRKSLLRFSFCSCVIGEGYKCQHNKSSGSSFVGTMDKLCHKTQNEIFFNLLNGNSDNHQLHFSSQHMELLSFIKDFQNVRAVDPNSLPSEILSVTSCIKAMKKISLQLAGTIQIESCLSEGNLISLNGDVLDVHFFHPNYSNRSYRDETLTNICEGVNSVCIHVYENHHMIKIQGTIAKHAYPLGMGAGANVTFHRLLLKWNSTRLCILTLTPASFLVVNSLKEVGHIPKSNCVSHLRSDFMKEHLLRSIQHIECRAVRIRCRVDQIHFLILEKENYEHKKRPVEIPLAGFLMGDGSSICCCWADAERAEILLRFQESVFRSSATGIYKRKGFEIFSLTINYHLNKILKKHHAVTIKNYRCIASIGDPKFEDINFSVNSSKQFSSSEESFLKSIIFYACRGPVFDLVGTVMDLNAPGWSRFFSDKDAMKSLNVQNIWVSEVGPVNILETTRSLLHELLPS</sequence>
<keyword evidence="8" id="KW-0539">Nucleus</keyword>
<dbReference type="STRING" id="29655.A0A0K9P7N6"/>
<dbReference type="GO" id="GO:0045740">
    <property type="term" value="P:positive regulation of DNA replication"/>
    <property type="evidence" value="ECO:0000318"/>
    <property type="project" value="GO_Central"/>
</dbReference>
<dbReference type="GO" id="GO:0003697">
    <property type="term" value="F:single-stranded DNA binding"/>
    <property type="evidence" value="ECO:0000318"/>
    <property type="project" value="GO_Central"/>
</dbReference>
<evidence type="ECO:0000256" key="4">
    <source>
        <dbReference type="ARBA" id="ARBA00016175"/>
    </source>
</evidence>
<feature type="region of interest" description="Disordered" evidence="9">
    <location>
        <begin position="35"/>
        <end position="61"/>
    </location>
</feature>